<evidence type="ECO:0000256" key="2">
    <source>
        <dbReference type="SAM" id="MobiDB-lite"/>
    </source>
</evidence>
<keyword evidence="4" id="KW-1185">Reference proteome</keyword>
<feature type="compositionally biased region" description="Basic and acidic residues" evidence="2">
    <location>
        <begin position="41"/>
        <end position="50"/>
    </location>
</feature>
<comment type="caution">
    <text evidence="3">The sequence shown here is derived from an EMBL/GenBank/DDBJ whole genome shotgun (WGS) entry which is preliminary data.</text>
</comment>
<dbReference type="PANTHER" id="PTHR12821:SF0">
    <property type="entry name" value="BYSTIN"/>
    <property type="match status" value="1"/>
</dbReference>
<evidence type="ECO:0000256" key="1">
    <source>
        <dbReference type="ARBA" id="ARBA00007114"/>
    </source>
</evidence>
<evidence type="ECO:0000313" key="3">
    <source>
        <dbReference type="EMBL" id="OLL22001.1"/>
    </source>
</evidence>
<dbReference type="PANTHER" id="PTHR12821">
    <property type="entry name" value="BYSTIN"/>
    <property type="match status" value="1"/>
</dbReference>
<dbReference type="EMBL" id="LXFE01004040">
    <property type="protein sequence ID" value="OLL22001.1"/>
    <property type="molecule type" value="Genomic_DNA"/>
</dbReference>
<dbReference type="OMA" id="RRMPVLW"/>
<dbReference type="InterPro" id="IPR007955">
    <property type="entry name" value="Bystin"/>
</dbReference>
<dbReference type="GO" id="GO:0005737">
    <property type="term" value="C:cytoplasm"/>
    <property type="evidence" value="ECO:0007669"/>
    <property type="project" value="EnsemblFungi"/>
</dbReference>
<proteinExistence type="inferred from homology"/>
<accession>A0A1U7LHJ8</accession>
<dbReference type="GO" id="GO:0030515">
    <property type="term" value="F:snoRNA binding"/>
    <property type="evidence" value="ECO:0007669"/>
    <property type="project" value="EnsemblFungi"/>
</dbReference>
<dbReference type="Pfam" id="PF05291">
    <property type="entry name" value="Bystin"/>
    <property type="match status" value="1"/>
</dbReference>
<organism evidence="3 4">
    <name type="scientific">Neolecta irregularis (strain DAH-3)</name>
    <dbReference type="NCBI Taxonomy" id="1198029"/>
    <lineage>
        <taxon>Eukaryota</taxon>
        <taxon>Fungi</taxon>
        <taxon>Dikarya</taxon>
        <taxon>Ascomycota</taxon>
        <taxon>Taphrinomycotina</taxon>
        <taxon>Neolectales</taxon>
        <taxon>Neolectaceae</taxon>
        <taxon>Neolecta</taxon>
    </lineage>
</organism>
<sequence>MPKSESSKQQKQRHSLPLYKELDDLRPGVAVKLPKSSQKSSRRDDEGDEFVDAKMTRKILALAQDQQNEIESEIPLQMHDWSGNDALNNPDIDSEDDTSARDNFEPFSTFDEGDVNALNIDEADQVLFEKFMPSGAEKRQNLADLILEKIKQQEKNSKPDHAKEQDNSALPPKVIEVYSKVGILLSRYKSGKLPKAFKIIPSLQRWEEILLLTRPDQWSPHACYEATRIFVSNLKVTQTQKFMSMILLDRVRDDIAETKKLHYHLYMALRKALYKPAAWFKGFLFPLCQTSCTLREAAIIASVLTKVSVPALHSSAALLRLAEMDYTGPISLFMRVLIDKKYALPYKVIDALVFHFLRFKSDVRLLPVLWHQSFLAFAQRYKNDITPEQKDALYQVINLKGHHTIGPIIRKELSSGVVRGEAVPGNDVDMIY</sequence>
<protein>
    <recommendedName>
        <fullName evidence="5">Bystin</fullName>
    </recommendedName>
</protein>
<dbReference type="Proteomes" id="UP000186594">
    <property type="component" value="Unassembled WGS sequence"/>
</dbReference>
<feature type="region of interest" description="Disordered" evidence="2">
    <location>
        <begin position="1"/>
        <end position="50"/>
    </location>
</feature>
<name>A0A1U7LHJ8_NEOID</name>
<reference evidence="3 4" key="1">
    <citation type="submission" date="2016-04" db="EMBL/GenBank/DDBJ databases">
        <title>Evolutionary innovation and constraint leading to complex multicellularity in the Ascomycota.</title>
        <authorList>
            <person name="Cisse O."/>
            <person name="Nguyen A."/>
            <person name="Hewitt D.A."/>
            <person name="Jedd G."/>
            <person name="Stajich J.E."/>
        </authorList>
    </citation>
    <scope>NUCLEOTIDE SEQUENCE [LARGE SCALE GENOMIC DNA]</scope>
    <source>
        <strain evidence="3 4">DAH-3</strain>
    </source>
</reference>
<evidence type="ECO:0000313" key="4">
    <source>
        <dbReference type="Proteomes" id="UP000186594"/>
    </source>
</evidence>
<dbReference type="GO" id="GO:0032040">
    <property type="term" value="C:small-subunit processome"/>
    <property type="evidence" value="ECO:0007669"/>
    <property type="project" value="EnsemblFungi"/>
</dbReference>
<dbReference type="GO" id="GO:0000447">
    <property type="term" value="P:endonucleolytic cleavage in ITS1 to separate SSU-rRNA from 5.8S rRNA and LSU-rRNA from tricistronic rRNA transcript (SSU-rRNA, 5.8S rRNA, LSU-rRNA)"/>
    <property type="evidence" value="ECO:0007669"/>
    <property type="project" value="EnsemblFungi"/>
</dbReference>
<dbReference type="AlphaFoldDB" id="A0A1U7LHJ8"/>
<gene>
    <name evidence="3" type="ORF">NEOLI_003084</name>
</gene>
<dbReference type="STRING" id="1198029.A0A1U7LHJ8"/>
<dbReference type="GO" id="GO:0016973">
    <property type="term" value="P:poly(A)+ mRNA export from nucleus"/>
    <property type="evidence" value="ECO:0007669"/>
    <property type="project" value="EnsemblFungi"/>
</dbReference>
<evidence type="ECO:0008006" key="5">
    <source>
        <dbReference type="Google" id="ProtNLM"/>
    </source>
</evidence>
<dbReference type="GO" id="GO:0030688">
    <property type="term" value="C:preribosome, small subunit precursor"/>
    <property type="evidence" value="ECO:0007669"/>
    <property type="project" value="EnsemblFungi"/>
</dbReference>
<comment type="similarity">
    <text evidence="1">Belongs to the bystin family.</text>
</comment>
<dbReference type="OrthoDB" id="2192561at2759"/>
<dbReference type="GO" id="GO:0030686">
    <property type="term" value="C:90S preribosome"/>
    <property type="evidence" value="ECO:0007669"/>
    <property type="project" value="EnsemblFungi"/>
</dbReference>